<reference evidence="1 2" key="1">
    <citation type="journal article" date="2012" name="Stand. Genomic Sci.">
        <title>Genome sequence of the orange-pigmented seawater bacterium Owenweeksia hongkongensis type strain (UST20020801(T)).</title>
        <authorList>
            <person name="Riedel T."/>
            <person name="Held B."/>
            <person name="Nolan M."/>
            <person name="Lucas S."/>
            <person name="Lapidus A."/>
            <person name="Tice H."/>
            <person name="Del Rio T.G."/>
            <person name="Cheng J.F."/>
            <person name="Han C."/>
            <person name="Tapia R."/>
            <person name="Goodwin L.A."/>
            <person name="Pitluck S."/>
            <person name="Liolios K."/>
            <person name="Mavromatis K."/>
            <person name="Pagani I."/>
            <person name="Ivanova N."/>
            <person name="Mikhailova N."/>
            <person name="Pati A."/>
            <person name="Chen A."/>
            <person name="Palaniappan K."/>
            <person name="Rohde M."/>
            <person name="Tindall B.J."/>
            <person name="Detter J.C."/>
            <person name="Goker M."/>
            <person name="Woyke T."/>
            <person name="Bristow J."/>
            <person name="Eisen J.A."/>
            <person name="Markowitz V."/>
            <person name="Hugenholtz P."/>
            <person name="Klenk H.P."/>
            <person name="Kyrpides N.C."/>
        </authorList>
    </citation>
    <scope>NUCLEOTIDE SEQUENCE</scope>
    <source>
        <strain evidence="2">DSM 17368 / JCM 12287 / NRRL B-23963</strain>
    </source>
</reference>
<dbReference type="KEGG" id="oho:Oweho_3425"/>
<organism evidence="1 2">
    <name type="scientific">Owenweeksia hongkongensis (strain DSM 17368 / CIP 108786 / JCM 12287 / NRRL B-23963 / UST20020801)</name>
    <dbReference type="NCBI Taxonomy" id="926562"/>
    <lineage>
        <taxon>Bacteria</taxon>
        <taxon>Pseudomonadati</taxon>
        <taxon>Bacteroidota</taxon>
        <taxon>Flavobacteriia</taxon>
        <taxon>Flavobacteriales</taxon>
        <taxon>Owenweeksiaceae</taxon>
        <taxon>Owenweeksia</taxon>
    </lineage>
</organism>
<dbReference type="Proteomes" id="UP000005631">
    <property type="component" value="Chromosome"/>
</dbReference>
<evidence type="ECO:0000313" key="2">
    <source>
        <dbReference type="Proteomes" id="UP000005631"/>
    </source>
</evidence>
<proteinExistence type="predicted"/>
<dbReference type="RefSeq" id="WP_014203721.1">
    <property type="nucleotide sequence ID" value="NC_016599.1"/>
</dbReference>
<protein>
    <submittedName>
        <fullName evidence="1">Uncharacterized protein</fullName>
    </submittedName>
</protein>
<sequence length="105" mass="12516">MKKYEPWEFIPYPTIQSVDDPLTYELKNGKEVASFQTEDRCDGSITKQDGEFILTASFRGKNDEYRKKKMRSVDLPFETEREALQYWFDNKHTIWIKLADMRAPL</sequence>
<dbReference type="HOGENOM" id="CLU_2233816_0_0_10"/>
<evidence type="ECO:0000313" key="1">
    <source>
        <dbReference type="EMBL" id="AEV34374.1"/>
    </source>
</evidence>
<keyword evidence="2" id="KW-1185">Reference proteome</keyword>
<dbReference type="EMBL" id="CP003156">
    <property type="protein sequence ID" value="AEV34374.1"/>
    <property type="molecule type" value="Genomic_DNA"/>
</dbReference>
<dbReference type="STRING" id="926562.Oweho_3425"/>
<accession>G8R5Q8</accession>
<dbReference type="AlphaFoldDB" id="G8R5Q8"/>
<gene>
    <name evidence="1" type="ordered locus">Oweho_3425</name>
</gene>
<name>G8R5Q8_OWEHD</name>